<name>A0ABS7X8L1_9GAMM</name>
<dbReference type="Pfam" id="PF13649">
    <property type="entry name" value="Methyltransf_25"/>
    <property type="match status" value="1"/>
</dbReference>
<keyword evidence="2" id="KW-0808">Transferase</keyword>
<dbReference type="CDD" id="cd02440">
    <property type="entry name" value="AdoMet_MTases"/>
    <property type="match status" value="1"/>
</dbReference>
<dbReference type="InterPro" id="IPR041698">
    <property type="entry name" value="Methyltransf_25"/>
</dbReference>
<dbReference type="InterPro" id="IPR029063">
    <property type="entry name" value="SAM-dependent_MTases_sf"/>
</dbReference>
<evidence type="ECO:0000313" key="3">
    <source>
        <dbReference type="Proteomes" id="UP000663814"/>
    </source>
</evidence>
<reference evidence="2 3" key="1">
    <citation type="submission" date="2021-08" db="EMBL/GenBank/DDBJ databases">
        <title>Rheinheimera aquimaris sp. nov., isolated from seawater of the East Sea in Korea.</title>
        <authorList>
            <person name="Kim K.H."/>
            <person name="Wenting R."/>
            <person name="Kim K.R."/>
            <person name="Jeon C.O."/>
        </authorList>
    </citation>
    <scope>NUCLEOTIDE SEQUENCE [LARGE SCALE GENOMIC DNA]</scope>
    <source>
        <strain evidence="2 3">MA-13</strain>
    </source>
</reference>
<protein>
    <submittedName>
        <fullName evidence="2">Class I SAM-dependent methyltransferase</fullName>
    </submittedName>
</protein>
<dbReference type="SUPFAM" id="SSF53335">
    <property type="entry name" value="S-adenosyl-L-methionine-dependent methyltransferases"/>
    <property type="match status" value="1"/>
</dbReference>
<evidence type="ECO:0000313" key="2">
    <source>
        <dbReference type="EMBL" id="MBZ9611868.1"/>
    </source>
</evidence>
<sequence length="247" mass="27735">MPSNALYTDLSGYYDLMCCDINYPAQSNTVHRLHQLLGNGGKNHLDLACGTGPHIRHFIDYGYHSSGLDLNQPMLQLAQARCPEAVFMLQNMCSFTLPQPVDLVTCFLYSIHYSASITQLQHCITSVYTALNAGGIFCFNAVDKNKICNNSAVRHNTAHMGSHFEFESSWYYSGSGEQQALKLSIAKTTADITQQWRDQHTMVAISFAELNALLQPYFDVEMLAHDYEKIQPWDTTTGNALFVCTKR</sequence>
<dbReference type="GO" id="GO:0032259">
    <property type="term" value="P:methylation"/>
    <property type="evidence" value="ECO:0007669"/>
    <property type="project" value="UniProtKB-KW"/>
</dbReference>
<accession>A0ABS7X8L1</accession>
<comment type="caution">
    <text evidence="2">The sequence shown here is derived from an EMBL/GenBank/DDBJ whole genome shotgun (WGS) entry which is preliminary data.</text>
</comment>
<keyword evidence="3" id="KW-1185">Reference proteome</keyword>
<dbReference type="GO" id="GO:0008168">
    <property type="term" value="F:methyltransferase activity"/>
    <property type="evidence" value="ECO:0007669"/>
    <property type="project" value="UniProtKB-KW"/>
</dbReference>
<organism evidence="2 3">
    <name type="scientific">Rheinheimera maricola</name>
    <dbReference type="NCBI Taxonomy" id="2793282"/>
    <lineage>
        <taxon>Bacteria</taxon>
        <taxon>Pseudomonadati</taxon>
        <taxon>Pseudomonadota</taxon>
        <taxon>Gammaproteobacteria</taxon>
        <taxon>Chromatiales</taxon>
        <taxon>Chromatiaceae</taxon>
        <taxon>Rheinheimera</taxon>
    </lineage>
</organism>
<keyword evidence="2" id="KW-0489">Methyltransferase</keyword>
<feature type="domain" description="Methyltransferase" evidence="1">
    <location>
        <begin position="45"/>
        <end position="135"/>
    </location>
</feature>
<dbReference type="Gene3D" id="3.40.50.150">
    <property type="entry name" value="Vaccinia Virus protein VP39"/>
    <property type="match status" value="1"/>
</dbReference>
<gene>
    <name evidence="2" type="ORF">I4W93_009685</name>
</gene>
<proteinExistence type="predicted"/>
<evidence type="ECO:0000259" key="1">
    <source>
        <dbReference type="Pfam" id="PF13649"/>
    </source>
</evidence>
<dbReference type="EMBL" id="JAERPS020000003">
    <property type="protein sequence ID" value="MBZ9611868.1"/>
    <property type="molecule type" value="Genomic_DNA"/>
</dbReference>
<dbReference type="Gene3D" id="2.20.130.10">
    <property type="entry name" value="CAC2371-like domains"/>
    <property type="match status" value="1"/>
</dbReference>
<dbReference type="Proteomes" id="UP000663814">
    <property type="component" value="Unassembled WGS sequence"/>
</dbReference>